<dbReference type="GO" id="GO:0016853">
    <property type="term" value="F:isomerase activity"/>
    <property type="evidence" value="ECO:0007669"/>
    <property type="project" value="UniProtKB-KW"/>
</dbReference>
<dbReference type="STRING" id="391936.S7S_04225"/>
<organism evidence="10 11">
    <name type="scientific">Isoalcanivorax pacificus W11-5</name>
    <dbReference type="NCBI Taxonomy" id="391936"/>
    <lineage>
        <taxon>Bacteria</taxon>
        <taxon>Pseudomonadati</taxon>
        <taxon>Pseudomonadota</taxon>
        <taxon>Gammaproteobacteria</taxon>
        <taxon>Oceanospirillales</taxon>
        <taxon>Alcanivoracaceae</taxon>
        <taxon>Isoalcanivorax</taxon>
    </lineage>
</organism>
<dbReference type="PANTHER" id="PTHR35272">
    <property type="entry name" value="THIOL:DISULFIDE INTERCHANGE PROTEIN DSBC-RELATED"/>
    <property type="match status" value="1"/>
</dbReference>
<evidence type="ECO:0000256" key="1">
    <source>
        <dbReference type="ARBA" id="ARBA00004418"/>
    </source>
</evidence>
<protein>
    <recommendedName>
        <fullName evidence="7">Thiol:disulfide interchange protein</fullName>
    </recommendedName>
</protein>
<evidence type="ECO:0000256" key="3">
    <source>
        <dbReference type="ARBA" id="ARBA00022729"/>
    </source>
</evidence>
<dbReference type="Pfam" id="PF10411">
    <property type="entry name" value="DsbC_N"/>
    <property type="match status" value="1"/>
</dbReference>
<dbReference type="Proteomes" id="UP000006764">
    <property type="component" value="Chromosome"/>
</dbReference>
<dbReference type="Gene3D" id="3.40.30.10">
    <property type="entry name" value="Glutaredoxin"/>
    <property type="match status" value="1"/>
</dbReference>
<evidence type="ECO:0000256" key="4">
    <source>
        <dbReference type="ARBA" id="ARBA00022764"/>
    </source>
</evidence>
<dbReference type="InterPro" id="IPR018950">
    <property type="entry name" value="DiS-bond_isomerase_DsbC/G_N"/>
</dbReference>
<dbReference type="InterPro" id="IPR036249">
    <property type="entry name" value="Thioredoxin-like_sf"/>
</dbReference>
<keyword evidence="10" id="KW-0413">Isomerase</keyword>
<comment type="subcellular location">
    <subcellularLocation>
        <location evidence="1 7">Periplasm</location>
    </subcellularLocation>
</comment>
<evidence type="ECO:0000313" key="10">
    <source>
        <dbReference type="EMBL" id="AJD47267.1"/>
    </source>
</evidence>
<dbReference type="GO" id="GO:0042597">
    <property type="term" value="C:periplasmic space"/>
    <property type="evidence" value="ECO:0007669"/>
    <property type="project" value="UniProtKB-SubCell"/>
</dbReference>
<dbReference type="KEGG" id="apac:S7S_04225"/>
<dbReference type="InterPro" id="IPR009094">
    <property type="entry name" value="DiS-bond_isomerase_DsbC/G_N_sf"/>
</dbReference>
<dbReference type="CDD" id="cd03020">
    <property type="entry name" value="DsbA_DsbC_DsbG"/>
    <property type="match status" value="1"/>
</dbReference>
<proteinExistence type="inferred from homology"/>
<gene>
    <name evidence="10" type="ORF">S7S_04225</name>
</gene>
<dbReference type="EMBL" id="CP004387">
    <property type="protein sequence ID" value="AJD47267.1"/>
    <property type="molecule type" value="Genomic_DNA"/>
</dbReference>
<accession>A0A0B4XLM2</accession>
<feature type="domain" description="Disulphide bond isomerase DsbC/G N-terminal" evidence="8">
    <location>
        <begin position="20"/>
        <end position="83"/>
    </location>
</feature>
<dbReference type="RefSeq" id="WP_035205248.1">
    <property type="nucleotide sequence ID" value="NZ_CP004387.1"/>
</dbReference>
<evidence type="ECO:0000256" key="7">
    <source>
        <dbReference type="RuleBase" id="RU364038"/>
    </source>
</evidence>
<evidence type="ECO:0000256" key="5">
    <source>
        <dbReference type="ARBA" id="ARBA00023157"/>
    </source>
</evidence>
<dbReference type="InterPro" id="IPR033954">
    <property type="entry name" value="DiS-bond_Isoase_DsbC/G"/>
</dbReference>
<dbReference type="InterPro" id="IPR012336">
    <property type="entry name" value="Thioredoxin-like_fold"/>
</dbReference>
<evidence type="ECO:0000259" key="9">
    <source>
        <dbReference type="Pfam" id="PF13098"/>
    </source>
</evidence>
<evidence type="ECO:0000259" key="8">
    <source>
        <dbReference type="Pfam" id="PF10411"/>
    </source>
</evidence>
<keyword evidence="4 7" id="KW-0574">Periplasm</keyword>
<keyword evidence="6 7" id="KW-0676">Redox-active center</keyword>
<dbReference type="PANTHER" id="PTHR35272:SF3">
    <property type="entry name" value="THIOL:DISULFIDE INTERCHANGE PROTEIN DSBC"/>
    <property type="match status" value="1"/>
</dbReference>
<dbReference type="HOGENOM" id="CLU_083593_0_0_6"/>
<reference evidence="10 11" key="1">
    <citation type="journal article" date="2012" name="J. Bacteriol.">
        <title>Genome sequence of an alkane-degrading bacterium, Alcanivorax pacificus type strain W11-5, isolated from deep sea sediment.</title>
        <authorList>
            <person name="Lai Q."/>
            <person name="Shao Z."/>
        </authorList>
    </citation>
    <scope>NUCLEOTIDE SEQUENCE [LARGE SCALE GENOMIC DNA]</scope>
    <source>
        <strain evidence="10 11">W11-5</strain>
    </source>
</reference>
<dbReference type="SUPFAM" id="SSF54423">
    <property type="entry name" value="DsbC/DsbG N-terminal domain-like"/>
    <property type="match status" value="1"/>
</dbReference>
<dbReference type="Pfam" id="PF13098">
    <property type="entry name" value="Thioredoxin_2"/>
    <property type="match status" value="1"/>
</dbReference>
<feature type="domain" description="Thioredoxin-like fold" evidence="9">
    <location>
        <begin position="114"/>
        <end position="239"/>
    </location>
</feature>
<keyword evidence="11" id="KW-1185">Reference proteome</keyword>
<feature type="signal peptide" evidence="7">
    <location>
        <begin position="1"/>
        <end position="20"/>
    </location>
</feature>
<dbReference type="PROSITE" id="PS00194">
    <property type="entry name" value="THIOREDOXIN_1"/>
    <property type="match status" value="1"/>
</dbReference>
<dbReference type="InterPro" id="IPR051470">
    <property type="entry name" value="Thiol:disulfide_interchange"/>
</dbReference>
<evidence type="ECO:0000256" key="2">
    <source>
        <dbReference type="ARBA" id="ARBA00009813"/>
    </source>
</evidence>
<comment type="similarity">
    <text evidence="2 7">Belongs to the thioredoxin family. DsbC subfamily.</text>
</comment>
<comment type="function">
    <text evidence="7">Required for disulfide bond formation in some periplasmic proteins. Acts by transferring its disulfide bond to other proteins and is reduced in the process.</text>
</comment>
<dbReference type="AlphaFoldDB" id="A0A0B4XLM2"/>
<evidence type="ECO:0000256" key="6">
    <source>
        <dbReference type="ARBA" id="ARBA00023284"/>
    </source>
</evidence>
<keyword evidence="5" id="KW-1015">Disulfide bond</keyword>
<keyword evidence="3 7" id="KW-0732">Signal</keyword>
<evidence type="ECO:0000313" key="11">
    <source>
        <dbReference type="Proteomes" id="UP000006764"/>
    </source>
</evidence>
<name>A0A0B4XLM2_9GAMM</name>
<dbReference type="Gene3D" id="3.10.450.70">
    <property type="entry name" value="Disulphide bond isomerase, DsbC/G, N-terminal"/>
    <property type="match status" value="1"/>
</dbReference>
<sequence length="242" mass="26223">MKAFCSALALAALISAPAMASDAVKQRIEASLRATGQPVRVTAVEPSPIKGLLEVELNGSERMYASEDGQYLVAGELFELEASGPVSVTDRRLEGERREVFSDFDLAQTVTFKAEDQKAEVMVFTDPTCGYCRRLHEEIDQLNASGITVHYLAYPRAGVDSAPGQLMEQVWCAKDQQKAMTESKLTGKISEQTEACDNPVAEQYALGGRIGVRGTPAVFAMDGRQLGGYLPPEQMTRALGLN</sequence>
<feature type="chain" id="PRO_5010008322" description="Thiol:disulfide interchange protein" evidence="7">
    <location>
        <begin position="21"/>
        <end position="242"/>
    </location>
</feature>
<dbReference type="InterPro" id="IPR017937">
    <property type="entry name" value="Thioredoxin_CS"/>
</dbReference>
<dbReference type="OrthoDB" id="12976at2"/>
<dbReference type="SUPFAM" id="SSF52833">
    <property type="entry name" value="Thioredoxin-like"/>
    <property type="match status" value="1"/>
</dbReference>